<proteinExistence type="predicted"/>
<comment type="caution">
    <text evidence="1">The sequence shown here is derived from an EMBL/GenBank/DDBJ whole genome shotgun (WGS) entry which is preliminary data.</text>
</comment>
<organism evidence="1 2">
    <name type="scientific">Eretmocerus hayati</name>
    <dbReference type="NCBI Taxonomy" id="131215"/>
    <lineage>
        <taxon>Eukaryota</taxon>
        <taxon>Metazoa</taxon>
        <taxon>Ecdysozoa</taxon>
        <taxon>Arthropoda</taxon>
        <taxon>Hexapoda</taxon>
        <taxon>Insecta</taxon>
        <taxon>Pterygota</taxon>
        <taxon>Neoptera</taxon>
        <taxon>Endopterygota</taxon>
        <taxon>Hymenoptera</taxon>
        <taxon>Apocrita</taxon>
        <taxon>Proctotrupomorpha</taxon>
        <taxon>Chalcidoidea</taxon>
        <taxon>Aphelinidae</taxon>
        <taxon>Aphelininae</taxon>
        <taxon>Eretmocerus</taxon>
    </lineage>
</organism>
<evidence type="ECO:0000313" key="2">
    <source>
        <dbReference type="Proteomes" id="UP001239111"/>
    </source>
</evidence>
<accession>A0ACC2PWQ0</accession>
<dbReference type="EMBL" id="CM056741">
    <property type="protein sequence ID" value="KAJ8687951.1"/>
    <property type="molecule type" value="Genomic_DNA"/>
</dbReference>
<gene>
    <name evidence="1" type="ORF">QAD02_023746</name>
</gene>
<sequence length="495" mass="56061">MASIFRLVFLLVLIYGDRIDRVTSDSLTTSEKSTSDSTELPKPVEKVCDKCRCTVEIVDCSNMGLTSNLHDHEWPKASREVNFNDNNITWVRQFPKVLINRLSFRNNAIEKIDNQAFRPLAGNFTELDLSHNLLSFENFKPIVLDGRYADEAYEPLGNLRMLNLSGNKFHSLDKDLFEHVQDLHVLDLSDNPFSIFDHAATMSLTDLPYLSELYLSRCKLKKLDATTLHVLSHLKKLDLTGNEFSVLPDALQDTNSLETLILDQNSIEYLGPNNSFPIMFGLKYLSLSSMPKLSIIDKGALSNLQALETLVVENCPLLTEIHEDALIQKRKGMGPTWPSMKKLHLVNNSLRYLPFTLIARWDLLEELHVTNNKWSCDCINQHFIGTLLPNLGSRLMSLNESLQLVCSGPVEMKNINFTTLAGRELRCLDAYGSRPDRDATIMIGALVGVLLAIPLVLGFLLLWSRGYFFCGEQGPASYSRAFYKRARPFDDDCYI</sequence>
<name>A0ACC2PWQ0_9HYME</name>
<evidence type="ECO:0000313" key="1">
    <source>
        <dbReference type="EMBL" id="KAJ8687951.1"/>
    </source>
</evidence>
<dbReference type="Proteomes" id="UP001239111">
    <property type="component" value="Chromosome 1"/>
</dbReference>
<reference evidence="1" key="1">
    <citation type="submission" date="2023-04" db="EMBL/GenBank/DDBJ databases">
        <title>A chromosome-level genome assembly of the parasitoid wasp Eretmocerus hayati.</title>
        <authorList>
            <person name="Zhong Y."/>
            <person name="Liu S."/>
            <person name="Liu Y."/>
        </authorList>
    </citation>
    <scope>NUCLEOTIDE SEQUENCE</scope>
    <source>
        <strain evidence="1">ZJU_SS_LIU_2023</strain>
    </source>
</reference>
<protein>
    <submittedName>
        <fullName evidence="1">Uncharacterized protein</fullName>
    </submittedName>
</protein>
<keyword evidence="2" id="KW-1185">Reference proteome</keyword>